<feature type="compositionally biased region" description="Low complexity" evidence="1">
    <location>
        <begin position="143"/>
        <end position="166"/>
    </location>
</feature>
<proteinExistence type="predicted"/>
<dbReference type="Proteomes" id="UP000466345">
    <property type="component" value="Unassembled WGS sequence"/>
</dbReference>
<feature type="region of interest" description="Disordered" evidence="1">
    <location>
        <begin position="55"/>
        <end position="84"/>
    </location>
</feature>
<feature type="compositionally biased region" description="Basic and acidic residues" evidence="1">
    <location>
        <begin position="25"/>
        <end position="42"/>
    </location>
</feature>
<protein>
    <submittedName>
        <fullName evidence="3">Uncharacterized protein</fullName>
    </submittedName>
</protein>
<feature type="compositionally biased region" description="Low complexity" evidence="1">
    <location>
        <begin position="201"/>
        <end position="218"/>
    </location>
</feature>
<feature type="transmembrane region" description="Helical" evidence="2">
    <location>
        <begin position="94"/>
        <end position="115"/>
    </location>
</feature>
<evidence type="ECO:0000313" key="3">
    <source>
        <dbReference type="EMBL" id="MQY11966.1"/>
    </source>
</evidence>
<keyword evidence="4" id="KW-1185">Reference proteome</keyword>
<feature type="region of interest" description="Disordered" evidence="1">
    <location>
        <begin position="1"/>
        <end position="42"/>
    </location>
</feature>
<organism evidence="3 4">
    <name type="scientific">Streptomyces smaragdinus</name>
    <dbReference type="NCBI Taxonomy" id="2585196"/>
    <lineage>
        <taxon>Bacteria</taxon>
        <taxon>Bacillati</taxon>
        <taxon>Actinomycetota</taxon>
        <taxon>Actinomycetes</taxon>
        <taxon>Kitasatosporales</taxon>
        <taxon>Streptomycetaceae</taxon>
        <taxon>Streptomyces</taxon>
    </lineage>
</organism>
<gene>
    <name evidence="3" type="ORF">SRB5_20940</name>
</gene>
<comment type="caution">
    <text evidence="3">The sequence shown here is derived from an EMBL/GenBank/DDBJ whole genome shotgun (WGS) entry which is preliminary data.</text>
</comment>
<accession>A0A7K0CF03</accession>
<name>A0A7K0CF03_9ACTN</name>
<dbReference type="EMBL" id="WEGJ01000005">
    <property type="protein sequence ID" value="MQY11966.1"/>
    <property type="molecule type" value="Genomic_DNA"/>
</dbReference>
<keyword evidence="2" id="KW-0472">Membrane</keyword>
<sequence>MDSWFGDSPSGQQAAGDESDAPEPVDIRPDPDTAPKDSPRLLDDVTIQLEAVSINGRLLGRPDRPDTASPDAPSQQDGPVFVDSSGRRSRRFRLLGIVVCAACAVYAVVLVTTMVSGNSTAPLLPLVEQEQAQESPAEDADLSPSPDASPTGSASPSADPSASATPSTPPPNAQGDDPGPTGLPRQSTSPKPTTPSGGGQSHPATSPSAAPTTPGNDPDPTDEPDPPASTTPTTPPSPAGNAVVDGLGFLWPGATDTPENNTL</sequence>
<dbReference type="RefSeq" id="WP_153451304.1">
    <property type="nucleotide sequence ID" value="NZ_WEGJ01000005.1"/>
</dbReference>
<dbReference type="AlphaFoldDB" id="A0A7K0CF03"/>
<keyword evidence="2" id="KW-0812">Transmembrane</keyword>
<feature type="region of interest" description="Disordered" evidence="1">
    <location>
        <begin position="129"/>
        <end position="263"/>
    </location>
</feature>
<keyword evidence="2" id="KW-1133">Transmembrane helix</keyword>
<evidence type="ECO:0000313" key="4">
    <source>
        <dbReference type="Proteomes" id="UP000466345"/>
    </source>
</evidence>
<reference evidence="3 4" key="1">
    <citation type="submission" date="2019-10" db="EMBL/GenBank/DDBJ databases">
        <title>Streptomyces smaragdinus sp. nov. and Streptomyces fabii sp. nov., isolated from the gut of fungus growing-termite Macrotermes natalensis.</title>
        <authorList>
            <person name="Schwitalla J."/>
            <person name="Benndorf R."/>
            <person name="Martin K."/>
            <person name="De Beer W."/>
            <person name="Kaster A.-K."/>
            <person name="Vollmers J."/>
            <person name="Poulsen M."/>
            <person name="Beemelmanns C."/>
        </authorList>
    </citation>
    <scope>NUCLEOTIDE SEQUENCE [LARGE SCALE GENOMIC DNA]</scope>
    <source>
        <strain evidence="3 4">RB5</strain>
    </source>
</reference>
<feature type="compositionally biased region" description="Polar residues" evidence="1">
    <location>
        <begin position="184"/>
        <end position="195"/>
    </location>
</feature>
<evidence type="ECO:0000256" key="1">
    <source>
        <dbReference type="SAM" id="MobiDB-lite"/>
    </source>
</evidence>
<feature type="compositionally biased region" description="Pro residues" evidence="1">
    <location>
        <begin position="226"/>
        <end position="238"/>
    </location>
</feature>
<evidence type="ECO:0000256" key="2">
    <source>
        <dbReference type="SAM" id="Phobius"/>
    </source>
</evidence>
<dbReference type="OrthoDB" id="4307327at2"/>